<keyword evidence="3" id="KW-0378">Hydrolase</keyword>
<dbReference type="Gene3D" id="3.20.20.80">
    <property type="entry name" value="Glycosidases"/>
    <property type="match status" value="1"/>
</dbReference>
<reference evidence="3 4" key="1">
    <citation type="submission" date="2019-04" db="EMBL/GenBank/DDBJ databases">
        <title>Sphingomonas psychrotolerans sp. nov., isolated from soil in the Tianshan Mountains, Xinjiang, China.</title>
        <authorList>
            <person name="Luo Y."/>
            <person name="Sheng H."/>
        </authorList>
    </citation>
    <scope>NUCLEOTIDE SEQUENCE [LARGE SCALE GENOMIC DNA]</scope>
    <source>
        <strain evidence="3 4">KIS18-15</strain>
    </source>
</reference>
<dbReference type="Proteomes" id="UP000309848">
    <property type="component" value="Unassembled WGS sequence"/>
</dbReference>
<evidence type="ECO:0000313" key="3">
    <source>
        <dbReference type="EMBL" id="TGX39170.1"/>
    </source>
</evidence>
<feature type="compositionally biased region" description="Pro residues" evidence="2">
    <location>
        <begin position="88"/>
        <end position="108"/>
    </location>
</feature>
<dbReference type="InterPro" id="IPR002053">
    <property type="entry name" value="Glyco_hydro_25"/>
</dbReference>
<dbReference type="GO" id="GO:0016998">
    <property type="term" value="P:cell wall macromolecule catabolic process"/>
    <property type="evidence" value="ECO:0007669"/>
    <property type="project" value="InterPro"/>
</dbReference>
<feature type="region of interest" description="Disordered" evidence="2">
    <location>
        <begin position="88"/>
        <end position="112"/>
    </location>
</feature>
<evidence type="ECO:0000313" key="4">
    <source>
        <dbReference type="Proteomes" id="UP000309848"/>
    </source>
</evidence>
<protein>
    <submittedName>
        <fullName evidence="3">Glycoside hydrolase</fullName>
    </submittedName>
</protein>
<dbReference type="RefSeq" id="WP_135986787.1">
    <property type="nucleotide sequence ID" value="NZ_JAASQM010000001.1"/>
</dbReference>
<name>A0A4S1WCL6_9SPHN</name>
<dbReference type="GO" id="GO:0003796">
    <property type="term" value="F:lysozyme activity"/>
    <property type="evidence" value="ECO:0007669"/>
    <property type="project" value="InterPro"/>
</dbReference>
<dbReference type="AlphaFoldDB" id="A0A4S1WCL6"/>
<dbReference type="PANTHER" id="PTHR34135">
    <property type="entry name" value="LYSOZYME"/>
    <property type="match status" value="1"/>
</dbReference>
<comment type="similarity">
    <text evidence="1">Belongs to the glycosyl hydrolase 25 family.</text>
</comment>
<accession>A0A4S1WCL6</accession>
<dbReference type="PROSITE" id="PS51904">
    <property type="entry name" value="GLYCOSYL_HYDROL_F25_2"/>
    <property type="match status" value="1"/>
</dbReference>
<dbReference type="PANTHER" id="PTHR34135:SF2">
    <property type="entry name" value="LYSOZYME"/>
    <property type="match status" value="1"/>
</dbReference>
<evidence type="ECO:0000256" key="2">
    <source>
        <dbReference type="SAM" id="MobiDB-lite"/>
    </source>
</evidence>
<organism evidence="3 4">
    <name type="scientific">Sphingomonas naasensis</name>
    <dbReference type="NCBI Taxonomy" id="1344951"/>
    <lineage>
        <taxon>Bacteria</taxon>
        <taxon>Pseudomonadati</taxon>
        <taxon>Pseudomonadota</taxon>
        <taxon>Alphaproteobacteria</taxon>
        <taxon>Sphingomonadales</taxon>
        <taxon>Sphingomonadaceae</taxon>
        <taxon>Sphingomonas</taxon>
    </lineage>
</organism>
<dbReference type="SUPFAM" id="SSF51445">
    <property type="entry name" value="(Trans)glycosidases"/>
    <property type="match status" value="1"/>
</dbReference>
<proteinExistence type="inferred from homology"/>
<dbReference type="GO" id="GO:0009253">
    <property type="term" value="P:peptidoglycan catabolic process"/>
    <property type="evidence" value="ECO:0007669"/>
    <property type="project" value="InterPro"/>
</dbReference>
<dbReference type="InterPro" id="IPR017853">
    <property type="entry name" value="GH"/>
</dbReference>
<dbReference type="Pfam" id="PF01183">
    <property type="entry name" value="Glyco_hydro_25"/>
    <property type="match status" value="1"/>
</dbReference>
<gene>
    <name evidence="3" type="ORF">E5A74_16760</name>
</gene>
<dbReference type="OrthoDB" id="5298492at2"/>
<dbReference type="GO" id="GO:0016052">
    <property type="term" value="P:carbohydrate catabolic process"/>
    <property type="evidence" value="ECO:0007669"/>
    <property type="project" value="TreeGrafter"/>
</dbReference>
<evidence type="ECO:0000256" key="1">
    <source>
        <dbReference type="ARBA" id="ARBA00010646"/>
    </source>
</evidence>
<dbReference type="CDD" id="cd00599">
    <property type="entry name" value="GH25_muramidase"/>
    <property type="match status" value="1"/>
</dbReference>
<dbReference type="EMBL" id="SRXU01000008">
    <property type="protein sequence ID" value="TGX39170.1"/>
    <property type="molecule type" value="Genomic_DNA"/>
</dbReference>
<comment type="caution">
    <text evidence="3">The sequence shown here is derived from an EMBL/GenBank/DDBJ whole genome shotgun (WGS) entry which is preliminary data.</text>
</comment>
<sequence>MPQHPQILISGQVTTTAKVNLRQGAATTDAPVLRKLLAGTTINVQAIVAGLSVDGNPLWYKLDENAYVWAGGVGPLTPFAAGTAPLPTPLPTPLPAPLPAPAPPPAAPRTPIATSAEAPRIPVVIDIYHANVVNSFAEARAAGVRGIIHKATTGQTGKDKAYSDRRGVAEAAGLLWGAYHWGTNAPVAAQVDNFLMKAQPDENTLVALDYEIDAKFQMSFDQAREFLERIHEKLGRRAVLYSGHLIKEKLGDRIDPFWGAHRLWLAEYNPSAHVQKSWPSYWLWQYAEKKSTVPGIPGNTGGAIDYNHFNGSEDQLRAEWAS</sequence>
<keyword evidence="4" id="KW-1185">Reference proteome</keyword>